<dbReference type="InterPro" id="IPR036291">
    <property type="entry name" value="NAD(P)-bd_dom_sf"/>
</dbReference>
<dbReference type="Gene3D" id="3.40.50.720">
    <property type="entry name" value="NAD(P)-binding Rossmann-like Domain"/>
    <property type="match status" value="1"/>
</dbReference>
<dbReference type="EMBL" id="FMSH01000518">
    <property type="protein sequence ID" value="SCV00327.1"/>
    <property type="molecule type" value="Genomic_DNA"/>
</dbReference>
<evidence type="ECO:0000313" key="4">
    <source>
        <dbReference type="EMBL" id="SCV00327.1"/>
    </source>
</evidence>
<organism evidence="4">
    <name type="scientific">Cupriavidus necator</name>
    <name type="common">Alcaligenes eutrophus</name>
    <name type="synonym">Ralstonia eutropha</name>
    <dbReference type="NCBI Taxonomy" id="106590"/>
    <lineage>
        <taxon>Bacteria</taxon>
        <taxon>Pseudomonadati</taxon>
        <taxon>Pseudomonadota</taxon>
        <taxon>Betaproteobacteria</taxon>
        <taxon>Burkholderiales</taxon>
        <taxon>Burkholderiaceae</taxon>
        <taxon>Cupriavidus</taxon>
    </lineage>
</organism>
<name>A0A1K0JLY2_CUPNE</name>
<dbReference type="PROSITE" id="PS00061">
    <property type="entry name" value="ADH_SHORT"/>
    <property type="match status" value="1"/>
</dbReference>
<evidence type="ECO:0000259" key="3">
    <source>
        <dbReference type="SMART" id="SM00822"/>
    </source>
</evidence>
<accession>A0A1K0JLY2</accession>
<comment type="similarity">
    <text evidence="1 2">Belongs to the short-chain dehydrogenases/reductases (SDR) family.</text>
</comment>
<dbReference type="PANTHER" id="PTHR45024">
    <property type="entry name" value="DEHYDROGENASES, SHORT CHAIN"/>
    <property type="match status" value="1"/>
</dbReference>
<dbReference type="PANTHER" id="PTHR45024:SF3">
    <property type="entry name" value="BLL2957 PROTEIN"/>
    <property type="match status" value="1"/>
</dbReference>
<dbReference type="Pfam" id="PF00106">
    <property type="entry name" value="adh_short"/>
    <property type="match status" value="1"/>
</dbReference>
<proteinExistence type="inferred from homology"/>
<evidence type="ECO:0000256" key="2">
    <source>
        <dbReference type="RuleBase" id="RU000363"/>
    </source>
</evidence>
<dbReference type="PRINTS" id="PR00080">
    <property type="entry name" value="SDRFAMILY"/>
</dbReference>
<reference evidence="4" key="1">
    <citation type="submission" date="2016-09" db="EMBL/GenBank/DDBJ databases">
        <authorList>
            <person name="Capua I."/>
            <person name="De Benedictis P."/>
            <person name="Joannis T."/>
            <person name="Lombin L.H."/>
            <person name="Cattoli G."/>
        </authorList>
    </citation>
    <scope>NUCLEOTIDE SEQUENCE</scope>
    <source>
        <strain evidence="4">B9</strain>
    </source>
</reference>
<feature type="domain" description="Ketoreductase" evidence="3">
    <location>
        <begin position="26"/>
        <end position="222"/>
    </location>
</feature>
<dbReference type="AlphaFoldDB" id="A0A1K0JLY2"/>
<sequence>MEMVACSVRRPRRYFQERDKTMLTGKVVVVTGAANGIGRAAAIELARQGASVVVNDLSVSLDGRESAGNGAAEVVEEIRRTGGQAIANGDSVAEPTGASRIFEAALDSFGRIDAVVNNAGIVRDKMFYKLTPEDFDAVVRVHLYGTFHVSRAAADHFRTQGSGSLIHMTSNSAVIGNRGQANYCAAKLGVVGLSKAIALDMERFNVRSNCIAPLAWSRMTETIPAKTPEQAVHIDKIRRMGPETIAPLIAYLASDASAAVSGQVFAIRLNEIFLMSQSRPARSVHRSEGWTAQTIATHGIPALRQSFMPLDTSAEVFAWDPV</sequence>
<dbReference type="InterPro" id="IPR057326">
    <property type="entry name" value="KR_dom"/>
</dbReference>
<dbReference type="InterPro" id="IPR051687">
    <property type="entry name" value="Peroxisomal_Beta-Oxidation"/>
</dbReference>
<protein>
    <recommendedName>
        <fullName evidence="3">Ketoreductase domain-containing protein</fullName>
    </recommendedName>
</protein>
<dbReference type="InterPro" id="IPR002347">
    <property type="entry name" value="SDR_fam"/>
</dbReference>
<gene>
    <name evidence="4" type="ORF">CNECB9_70029</name>
</gene>
<dbReference type="SUPFAM" id="SSF51735">
    <property type="entry name" value="NAD(P)-binding Rossmann-fold domains"/>
    <property type="match status" value="1"/>
</dbReference>
<dbReference type="PRINTS" id="PR00081">
    <property type="entry name" value="GDHRDH"/>
</dbReference>
<dbReference type="FunFam" id="3.40.50.720:FF:000084">
    <property type="entry name" value="Short-chain dehydrogenase reductase"/>
    <property type="match status" value="1"/>
</dbReference>
<evidence type="ECO:0000256" key="1">
    <source>
        <dbReference type="ARBA" id="ARBA00006484"/>
    </source>
</evidence>
<dbReference type="InterPro" id="IPR020904">
    <property type="entry name" value="Sc_DH/Rdtase_CS"/>
</dbReference>
<dbReference type="SMART" id="SM00822">
    <property type="entry name" value="PKS_KR"/>
    <property type="match status" value="1"/>
</dbReference>